<evidence type="ECO:0000313" key="1">
    <source>
        <dbReference type="EMBL" id="MVX65362.1"/>
    </source>
</evidence>
<dbReference type="GO" id="GO:0004252">
    <property type="term" value="F:serine-type endopeptidase activity"/>
    <property type="evidence" value="ECO:0007669"/>
    <property type="project" value="InterPro"/>
</dbReference>
<reference evidence="1" key="1">
    <citation type="submission" date="2019-12" db="EMBL/GenBank/DDBJ databases">
        <title>Microbes associate with the intestines of laboratory mice.</title>
        <authorList>
            <person name="Navarre W."/>
            <person name="Wong E."/>
        </authorList>
    </citation>
    <scope>NUCLEOTIDE SEQUENCE</scope>
    <source>
        <strain evidence="1">NM79_F5</strain>
    </source>
</reference>
<name>A0A964W3N7_9CLOT</name>
<accession>A0A964W3N7</accession>
<comment type="caution">
    <text evidence="1">The sequence shown here is derived from an EMBL/GenBank/DDBJ whole genome shotgun (WGS) entry which is preliminary data.</text>
</comment>
<gene>
    <name evidence="1" type="ORF">GKZ28_16850</name>
</gene>
<sequence>MQKNIQAEKIFNDINYDNYLVQYQGDIVSEISKIPDYYITIINDRYALVSVKKNVEINMYAQTIKSYLARGEIARSGDIIPNPFWGYGILNVPKIFENMT</sequence>
<organism evidence="1 2">
    <name type="scientific">Clostridium chromiireducens</name>
    <dbReference type="NCBI Taxonomy" id="225345"/>
    <lineage>
        <taxon>Bacteria</taxon>
        <taxon>Bacillati</taxon>
        <taxon>Bacillota</taxon>
        <taxon>Clostridia</taxon>
        <taxon>Eubacteriales</taxon>
        <taxon>Clostridiaceae</taxon>
        <taxon>Clostridium</taxon>
    </lineage>
</organism>
<dbReference type="AlphaFoldDB" id="A0A964W3N7"/>
<dbReference type="Proteomes" id="UP000656077">
    <property type="component" value="Unassembled WGS sequence"/>
</dbReference>
<dbReference type="InterPro" id="IPR036852">
    <property type="entry name" value="Peptidase_S8/S53_dom_sf"/>
</dbReference>
<protein>
    <submittedName>
        <fullName evidence="1">Uncharacterized protein</fullName>
    </submittedName>
</protein>
<dbReference type="EMBL" id="WSRQ01000030">
    <property type="protein sequence ID" value="MVX65362.1"/>
    <property type="molecule type" value="Genomic_DNA"/>
</dbReference>
<proteinExistence type="predicted"/>
<evidence type="ECO:0000313" key="2">
    <source>
        <dbReference type="Proteomes" id="UP000656077"/>
    </source>
</evidence>
<dbReference type="Gene3D" id="3.40.50.200">
    <property type="entry name" value="Peptidase S8/S53 domain"/>
    <property type="match status" value="1"/>
</dbReference>
<dbReference type="GO" id="GO:0006508">
    <property type="term" value="P:proteolysis"/>
    <property type="evidence" value="ECO:0007669"/>
    <property type="project" value="InterPro"/>
</dbReference>